<keyword evidence="4" id="KW-1015">Disulfide bond</keyword>
<feature type="domain" description="Thioredoxin-like fold" evidence="7">
    <location>
        <begin position="141"/>
        <end position="302"/>
    </location>
</feature>
<dbReference type="SUPFAM" id="SSF52833">
    <property type="entry name" value="Thioredoxin-like"/>
    <property type="match status" value="1"/>
</dbReference>
<protein>
    <recommendedName>
        <fullName evidence="7">Thioredoxin-like fold domain-containing protein</fullName>
    </recommendedName>
</protein>
<keyword evidence="6" id="KW-0812">Transmembrane</keyword>
<dbReference type="AlphaFoldDB" id="A0A1F5YWA5"/>
<dbReference type="Pfam" id="PF13462">
    <property type="entry name" value="Thioredoxin_4"/>
    <property type="match status" value="1"/>
</dbReference>
<gene>
    <name evidence="8" type="ORF">A2Z33_04510</name>
</gene>
<accession>A0A1F5YWA5</accession>
<dbReference type="STRING" id="1798374.A2Z33_04510"/>
<evidence type="ECO:0000256" key="1">
    <source>
        <dbReference type="ARBA" id="ARBA00005791"/>
    </source>
</evidence>
<evidence type="ECO:0000256" key="6">
    <source>
        <dbReference type="SAM" id="Phobius"/>
    </source>
</evidence>
<dbReference type="InterPro" id="IPR012336">
    <property type="entry name" value="Thioredoxin-like_fold"/>
</dbReference>
<sequence>MIVAAVALFGFWPIYRVGRNVFTLFLISRLEKSKLPNKTAFLITLTPWIPFGIISILIISFFSFRFIVTGQERRQYDRSAASSAAKKNQVVANPIGIPDENTNATVSQIPVPTVTTAVTEMPDTLYTEMIGAARPYLGVTSAAPVMIVMFTEPQDPFTKKFVEETWYGINARYVANGKAKFVIRYTDVLSGAHKNARSAAEFIWCADEQGKFFDTHDKFIRHQEEWASLDDPTPKYYELGDAVGLDRAKQEACFVWTRKKGILDEDHALSQKLGIVGVPRVYVNKTAVTDPNNFAQFVSLIESTLNSQ</sequence>
<dbReference type="PANTHER" id="PTHR13887">
    <property type="entry name" value="GLUTATHIONE S-TRANSFERASE KAPPA"/>
    <property type="match status" value="1"/>
</dbReference>
<dbReference type="InterPro" id="IPR036249">
    <property type="entry name" value="Thioredoxin-like_sf"/>
</dbReference>
<keyword evidence="6" id="KW-1133">Transmembrane helix</keyword>
<proteinExistence type="inferred from homology"/>
<comment type="similarity">
    <text evidence="1">Belongs to the thioredoxin family. DsbA subfamily.</text>
</comment>
<reference evidence="8 9" key="1">
    <citation type="journal article" date="2016" name="Nat. Commun.">
        <title>Thousands of microbial genomes shed light on interconnected biogeochemical processes in an aquifer system.</title>
        <authorList>
            <person name="Anantharaman K."/>
            <person name="Brown C.T."/>
            <person name="Hug L.A."/>
            <person name="Sharon I."/>
            <person name="Castelle C.J."/>
            <person name="Probst A.J."/>
            <person name="Thomas B.C."/>
            <person name="Singh A."/>
            <person name="Wilkins M.J."/>
            <person name="Karaoz U."/>
            <person name="Brodie E.L."/>
            <person name="Williams K.H."/>
            <person name="Hubbard S.S."/>
            <person name="Banfield J.F."/>
        </authorList>
    </citation>
    <scope>NUCLEOTIDE SEQUENCE [LARGE SCALE GENOMIC DNA]</scope>
</reference>
<dbReference type="GO" id="GO:0016491">
    <property type="term" value="F:oxidoreductase activity"/>
    <property type="evidence" value="ECO:0007669"/>
    <property type="project" value="UniProtKB-KW"/>
</dbReference>
<evidence type="ECO:0000313" key="9">
    <source>
        <dbReference type="Proteomes" id="UP000178448"/>
    </source>
</evidence>
<evidence type="ECO:0000256" key="3">
    <source>
        <dbReference type="ARBA" id="ARBA00023002"/>
    </source>
</evidence>
<dbReference type="Gene3D" id="3.40.30.10">
    <property type="entry name" value="Glutaredoxin"/>
    <property type="match status" value="1"/>
</dbReference>
<evidence type="ECO:0000256" key="2">
    <source>
        <dbReference type="ARBA" id="ARBA00022729"/>
    </source>
</evidence>
<evidence type="ECO:0000313" key="8">
    <source>
        <dbReference type="EMBL" id="OGG04405.1"/>
    </source>
</evidence>
<keyword evidence="2" id="KW-0732">Signal</keyword>
<dbReference type="Proteomes" id="UP000178448">
    <property type="component" value="Unassembled WGS sequence"/>
</dbReference>
<evidence type="ECO:0000256" key="5">
    <source>
        <dbReference type="ARBA" id="ARBA00023284"/>
    </source>
</evidence>
<evidence type="ECO:0000256" key="4">
    <source>
        <dbReference type="ARBA" id="ARBA00023157"/>
    </source>
</evidence>
<organism evidence="8 9">
    <name type="scientific">Candidatus Gottesmanbacteria bacterium RBG_16_52_11</name>
    <dbReference type="NCBI Taxonomy" id="1798374"/>
    <lineage>
        <taxon>Bacteria</taxon>
        <taxon>Candidatus Gottesmaniibacteriota</taxon>
    </lineage>
</organism>
<keyword evidence="6" id="KW-0472">Membrane</keyword>
<feature type="transmembrane region" description="Helical" evidence="6">
    <location>
        <begin position="40"/>
        <end position="68"/>
    </location>
</feature>
<evidence type="ECO:0000259" key="7">
    <source>
        <dbReference type="Pfam" id="PF13462"/>
    </source>
</evidence>
<comment type="caution">
    <text evidence="8">The sequence shown here is derived from an EMBL/GenBank/DDBJ whole genome shotgun (WGS) entry which is preliminary data.</text>
</comment>
<keyword evidence="3" id="KW-0560">Oxidoreductase</keyword>
<dbReference type="EMBL" id="MFJD01000003">
    <property type="protein sequence ID" value="OGG04405.1"/>
    <property type="molecule type" value="Genomic_DNA"/>
</dbReference>
<name>A0A1F5YWA5_9BACT</name>
<dbReference type="PANTHER" id="PTHR13887:SF14">
    <property type="entry name" value="DISULFIDE BOND FORMATION PROTEIN D"/>
    <property type="match status" value="1"/>
</dbReference>
<keyword evidence="5" id="KW-0676">Redox-active center</keyword>